<proteinExistence type="predicted"/>
<dbReference type="Pfam" id="PF04199">
    <property type="entry name" value="Cyclase"/>
    <property type="match status" value="1"/>
</dbReference>
<protein>
    <submittedName>
        <fullName evidence="1">Kynurenine formamidase</fullName>
        <ecNumber evidence="1">3.5.1.9</ecNumber>
    </submittedName>
</protein>
<dbReference type="PANTHER" id="PTHR31118">
    <property type="entry name" value="CYCLASE-LIKE PROTEIN 2"/>
    <property type="match status" value="1"/>
</dbReference>
<dbReference type="InterPro" id="IPR007325">
    <property type="entry name" value="KFase/CYL"/>
</dbReference>
<dbReference type="InterPro" id="IPR037175">
    <property type="entry name" value="KFase_sf"/>
</dbReference>
<comment type="caution">
    <text evidence="1">The sequence shown here is derived from an EMBL/GenBank/DDBJ whole genome shotgun (WGS) entry which is preliminary data.</text>
</comment>
<dbReference type="GO" id="GO:0019441">
    <property type="term" value="P:L-tryptophan catabolic process to kynurenine"/>
    <property type="evidence" value="ECO:0007669"/>
    <property type="project" value="InterPro"/>
</dbReference>
<reference evidence="1" key="1">
    <citation type="submission" date="2019-08" db="EMBL/GenBank/DDBJ databases">
        <authorList>
            <person name="Kucharzyk K."/>
            <person name="Murdoch R.W."/>
            <person name="Higgins S."/>
            <person name="Loffler F."/>
        </authorList>
    </citation>
    <scope>NUCLEOTIDE SEQUENCE</scope>
</reference>
<dbReference type="Gene3D" id="3.50.30.50">
    <property type="entry name" value="Putative cyclase"/>
    <property type="match status" value="1"/>
</dbReference>
<name>A0A644TCF0_9ZZZZ</name>
<evidence type="ECO:0000313" key="1">
    <source>
        <dbReference type="EMBL" id="MPL64583.1"/>
    </source>
</evidence>
<sequence length="230" mass="25657">MKIIDLSQEIYPGMPVFDGHPEVRMRPAVTHEQRAGEKNPSTVSPVVHEIVLGEHTGTHVDAINHFGKSFVGKSIDTMPLETFFTDAICLDFSHKKPLELIDVKEIRDALAKEGKEIRKGDTVLIYTDHYRKYYETDQWNNGPGVTPEVATWLGSLGVAGFGVETRSPGVLGKGNKEIHTICGELNYPHYENVINLHLLLKYKRFKFLALPLKIRGGTGSPVRAVALVEE</sequence>
<accession>A0A644TCF0</accession>
<organism evidence="1">
    <name type="scientific">bioreactor metagenome</name>
    <dbReference type="NCBI Taxonomy" id="1076179"/>
    <lineage>
        <taxon>unclassified sequences</taxon>
        <taxon>metagenomes</taxon>
        <taxon>ecological metagenomes</taxon>
    </lineage>
</organism>
<dbReference type="EC" id="3.5.1.9" evidence="1"/>
<keyword evidence="1" id="KW-0378">Hydrolase</keyword>
<dbReference type="SUPFAM" id="SSF102198">
    <property type="entry name" value="Putative cyclase"/>
    <property type="match status" value="1"/>
</dbReference>
<dbReference type="AlphaFoldDB" id="A0A644TCF0"/>
<gene>
    <name evidence="1" type="primary">kynB_2</name>
    <name evidence="1" type="ORF">SDC9_10238</name>
</gene>
<dbReference type="PANTHER" id="PTHR31118:SF12">
    <property type="entry name" value="CYCLASE-LIKE PROTEIN 2"/>
    <property type="match status" value="1"/>
</dbReference>
<dbReference type="EMBL" id="VSSQ01000025">
    <property type="protein sequence ID" value="MPL64583.1"/>
    <property type="molecule type" value="Genomic_DNA"/>
</dbReference>
<dbReference type="GO" id="GO:0004061">
    <property type="term" value="F:arylformamidase activity"/>
    <property type="evidence" value="ECO:0007669"/>
    <property type="project" value="UniProtKB-EC"/>
</dbReference>